<reference evidence="1" key="2">
    <citation type="submission" date="2025-09" db="UniProtKB">
        <authorList>
            <consortium name="Ensembl"/>
        </authorList>
    </citation>
    <scope>IDENTIFICATION</scope>
</reference>
<reference evidence="1" key="1">
    <citation type="submission" date="2025-08" db="UniProtKB">
        <authorList>
            <consortium name="Ensembl"/>
        </authorList>
    </citation>
    <scope>IDENTIFICATION</scope>
</reference>
<keyword evidence="2" id="KW-1185">Reference proteome</keyword>
<dbReference type="Proteomes" id="UP000694549">
    <property type="component" value="Unplaced"/>
</dbReference>
<accession>A0A8B9V5G2</accession>
<proteinExistence type="predicted"/>
<evidence type="ECO:0000313" key="2">
    <source>
        <dbReference type="Proteomes" id="UP000694549"/>
    </source>
</evidence>
<protein>
    <submittedName>
        <fullName evidence="1">Uncharacterized protein</fullName>
    </submittedName>
</protein>
<sequence length="119" mass="12702">ISLLPACSTGIPDSVCCITTQHLQACWAGRESRTVGGRVHNSNNSSFLALSALLPHPTLPHLLLRMSPAGDGISCCLCPLLLSSCHSLKRLSEKMCYKLIVLEVWNIMSIETAAVLSAG</sequence>
<name>A0A8B9V5G2_9AVES</name>
<dbReference type="AlphaFoldDB" id="A0A8B9V5G2"/>
<organism evidence="1 2">
    <name type="scientific">Anas zonorhyncha</name>
    <name type="common">Eastern spot-billed duck</name>
    <dbReference type="NCBI Taxonomy" id="75864"/>
    <lineage>
        <taxon>Eukaryota</taxon>
        <taxon>Metazoa</taxon>
        <taxon>Chordata</taxon>
        <taxon>Craniata</taxon>
        <taxon>Vertebrata</taxon>
        <taxon>Euteleostomi</taxon>
        <taxon>Archelosauria</taxon>
        <taxon>Archosauria</taxon>
        <taxon>Dinosauria</taxon>
        <taxon>Saurischia</taxon>
        <taxon>Theropoda</taxon>
        <taxon>Coelurosauria</taxon>
        <taxon>Aves</taxon>
        <taxon>Neognathae</taxon>
        <taxon>Galloanserae</taxon>
        <taxon>Anseriformes</taxon>
        <taxon>Anatidae</taxon>
        <taxon>Anatinae</taxon>
        <taxon>Anas</taxon>
    </lineage>
</organism>
<evidence type="ECO:0000313" key="1">
    <source>
        <dbReference type="Ensembl" id="ENSAZOP00000017565.1"/>
    </source>
</evidence>
<dbReference type="Ensembl" id="ENSAZOT00000018872.1">
    <property type="protein sequence ID" value="ENSAZOP00000017565.1"/>
    <property type="gene ID" value="ENSAZOG00000011412.1"/>
</dbReference>